<sequence length="1265" mass="140837">MSRHLTKNPLPLFPRRLCSSATATSSPAAAELASVSASPVREVSRVDDDLAEESRSRLVRDTCRLLELRESWSPKLEAQLRHLLRVLSPPQVRAVLRAQAREDVRRAFEFFRWADRQWQYRHAPEVFDEMLSLLSHTRLHDPARRVMRLMIRRGVRRGTEQFAQLMLSYSRAGKLRSAMRVLHLMQKDGCAPDISICNMAVNVLVVAGRVDKALEFAERMRRVGVEPEVYTYNCLIKGLCGARRVVDALEMIGVMLQNGCPPDKISYYTVMSFLCKERRVEEVRGLLQRMRNDAGLFPDQVTYNVLIHGLAKHGHADEALEFLRESEGKRFRVDEVGYSALVHSFCLNGRMAEAKEIVGEMISKGCRPDVVTYSAVVDGFCRIGEIDQARKMMKHMYKSDCKPNTVTHTALLNGLCKVGKTSEAWELLNKSEEEWWTPSDITYSVVMHGFRREGKLKESCDVVVRMLQKGFFPTTVEINLLIHALCKDGKPAEAKDFMEQCQSKGCTINVVNFTTVIHGFSRQGDLESALSLMDDMYLSNRHPDVVTYTVVVDALGKKGRLKEATGLVEKMLNRGLLPTPVTYRTVIHRYCEKGNVEDLLNLLDKMLARQEMKSAYNQVVEKLCAFGKLNEAYSLLYKILRTASVRDAQTCHILMESFLNRGLGLQAYNVACRMFRRNLIPDVKLCQKVDNQLASEKNKPVPGKLMVKFAERGLLKQQPTYSQQQTDWSINPLVHYEFIEKSTLGEETMAETSSARSPLLDVDESSGASEELLRWEPVPWNVLSRLAAWEAGNLWRISWASILITLLSFTLSLVTQMFVGHLGELELAGASITNIGIQGLAYGIMIGMASAVQTVCGQAYGARKYRAMGIVCQRALVLQFVTAIVIAFLYWYAGPFLRLIGQAADVAAAGQLYARGLVPQLLAFALFCPMQRFLQAQNIVNPVAYITLAVLIFHILISWLTVFVLDFGLLGAALTLSFSWWVLVALTWGLMVWTPACKETWTGLSVLAFRGLWGYAKLAFASAVMLALEIWYVQGFVLLTGFLPDPEIALDSLSICINYWNWDFQIMLGLSYAASIRVGNELGAGHPNVARFSVFVVITASVAFSILATVLVIVLRYPLSTLYTSSTTVIEAVIKLTPLLSISIFLNGIQPILSGVAVGSGWQVVVAYVNVGAYYLIGLPIGCVLGYKTSLGAAGIWWGLIIGVSVQTVALIIITARTNWDNEVCSFKFILVVSMEALINCGNAHGDAALTGGEGDSATAANRRG</sequence>
<feature type="transmembrane region" description="Helical" evidence="6">
    <location>
        <begin position="1194"/>
        <end position="1216"/>
    </location>
</feature>
<evidence type="ECO:0000256" key="3">
    <source>
        <dbReference type="ARBA" id="ARBA00022737"/>
    </source>
</evidence>
<dbReference type="Gene3D" id="1.25.40.10">
    <property type="entry name" value="Tetratricopeptide repeat domain"/>
    <property type="match status" value="6"/>
</dbReference>
<dbReference type="InterPro" id="IPR045069">
    <property type="entry name" value="MATE_euk"/>
</dbReference>
<dbReference type="EnsemblPlants" id="OPUNC12G17040.1">
    <property type="protein sequence ID" value="OPUNC12G17040.1"/>
    <property type="gene ID" value="OPUNC12G17040"/>
</dbReference>
<feature type="repeat" description="PPR" evidence="5">
    <location>
        <begin position="263"/>
        <end position="293"/>
    </location>
</feature>
<accession>A0A0E0MPL6</accession>
<feature type="repeat" description="PPR" evidence="5">
    <location>
        <begin position="334"/>
        <end position="368"/>
    </location>
</feature>
<organism evidence="7">
    <name type="scientific">Oryza punctata</name>
    <name type="common">Red rice</name>
    <dbReference type="NCBI Taxonomy" id="4537"/>
    <lineage>
        <taxon>Eukaryota</taxon>
        <taxon>Viridiplantae</taxon>
        <taxon>Streptophyta</taxon>
        <taxon>Embryophyta</taxon>
        <taxon>Tracheophyta</taxon>
        <taxon>Spermatophyta</taxon>
        <taxon>Magnoliopsida</taxon>
        <taxon>Liliopsida</taxon>
        <taxon>Poales</taxon>
        <taxon>Poaceae</taxon>
        <taxon>BOP clade</taxon>
        <taxon>Oryzoideae</taxon>
        <taxon>Oryzeae</taxon>
        <taxon>Oryzinae</taxon>
        <taxon>Oryza</taxon>
    </lineage>
</organism>
<dbReference type="InterPro" id="IPR002528">
    <property type="entry name" value="MATE_fam"/>
</dbReference>
<keyword evidence="6" id="KW-1133">Transmembrane helix</keyword>
<evidence type="ECO:0000256" key="6">
    <source>
        <dbReference type="RuleBase" id="RU004914"/>
    </source>
</evidence>
<feature type="repeat" description="PPR" evidence="5">
    <location>
        <begin position="404"/>
        <end position="438"/>
    </location>
</feature>
<keyword evidence="4" id="KW-0809">Transit peptide</keyword>
<reference evidence="7" key="1">
    <citation type="submission" date="2015-04" db="UniProtKB">
        <authorList>
            <consortium name="EnsemblPlants"/>
        </authorList>
    </citation>
    <scope>IDENTIFICATION</scope>
</reference>
<feature type="transmembrane region" description="Helical" evidence="6">
    <location>
        <begin position="839"/>
        <end position="862"/>
    </location>
</feature>
<feature type="repeat" description="PPR" evidence="5">
    <location>
        <begin position="369"/>
        <end position="403"/>
    </location>
</feature>
<feature type="transmembrane region" description="Helical" evidence="6">
    <location>
        <begin position="1012"/>
        <end position="1033"/>
    </location>
</feature>
<reference evidence="7" key="2">
    <citation type="submission" date="2018-05" db="EMBL/GenBank/DDBJ databases">
        <title>OpunRS2 (Oryza punctata Reference Sequence Version 2).</title>
        <authorList>
            <person name="Zhang J."/>
            <person name="Kudrna D."/>
            <person name="Lee S."/>
            <person name="Talag J."/>
            <person name="Welchert J."/>
            <person name="Wing R.A."/>
        </authorList>
    </citation>
    <scope>NUCLEOTIDE SEQUENCE [LARGE SCALE GENOMIC DNA]</scope>
</reference>
<feature type="repeat" description="PPR" evidence="5">
    <location>
        <begin position="158"/>
        <end position="192"/>
    </location>
</feature>
<feature type="repeat" description="PPR" evidence="5">
    <location>
        <begin position="299"/>
        <end position="333"/>
    </location>
</feature>
<feature type="transmembrane region" description="Helical" evidence="6">
    <location>
        <begin position="942"/>
        <end position="961"/>
    </location>
</feature>
<evidence type="ECO:0000256" key="5">
    <source>
        <dbReference type="PROSITE-ProRule" id="PRU00708"/>
    </source>
</evidence>
<dbReference type="STRING" id="4537.A0A0E0MPL6"/>
<dbReference type="Pfam" id="PF13041">
    <property type="entry name" value="PPR_2"/>
    <property type="match status" value="3"/>
</dbReference>
<dbReference type="InterPro" id="IPR011990">
    <property type="entry name" value="TPR-like_helical_dom_sf"/>
</dbReference>
<keyword evidence="8" id="KW-1185">Reference proteome</keyword>
<feature type="repeat" description="PPR" evidence="5">
    <location>
        <begin position="509"/>
        <end position="543"/>
    </location>
</feature>
<dbReference type="Proteomes" id="UP000026962">
    <property type="component" value="Chromosome 12"/>
</dbReference>
<dbReference type="eggNOG" id="KOG4197">
    <property type="taxonomic scope" value="Eukaryota"/>
</dbReference>
<feature type="repeat" description="PPR" evidence="5">
    <location>
        <begin position="544"/>
        <end position="578"/>
    </location>
</feature>
<dbReference type="NCBIfam" id="TIGR00797">
    <property type="entry name" value="matE"/>
    <property type="match status" value="1"/>
</dbReference>
<dbReference type="GO" id="GO:1990961">
    <property type="term" value="P:xenobiotic detoxification by transmembrane export across the plasma membrane"/>
    <property type="evidence" value="ECO:0007669"/>
    <property type="project" value="InterPro"/>
</dbReference>
<keyword evidence="6" id="KW-0812">Transmembrane</keyword>
<evidence type="ECO:0000313" key="7">
    <source>
        <dbReference type="EnsemblPlants" id="OPUNC12G17040.1"/>
    </source>
</evidence>
<dbReference type="Pfam" id="PF01535">
    <property type="entry name" value="PPR"/>
    <property type="match status" value="4"/>
</dbReference>
<dbReference type="GO" id="GO:0016020">
    <property type="term" value="C:membrane"/>
    <property type="evidence" value="ECO:0007669"/>
    <property type="project" value="InterPro"/>
</dbReference>
<dbReference type="InterPro" id="IPR050872">
    <property type="entry name" value="PPR_P_subfamily"/>
</dbReference>
<feature type="transmembrane region" description="Helical" evidence="6">
    <location>
        <begin position="967"/>
        <end position="991"/>
    </location>
</feature>
<evidence type="ECO:0000256" key="1">
    <source>
        <dbReference type="ARBA" id="ARBA00007626"/>
    </source>
</evidence>
<dbReference type="Gramene" id="OPUNC12G17040.1">
    <property type="protein sequence ID" value="OPUNC12G17040.1"/>
    <property type="gene ID" value="OPUNC12G17040"/>
</dbReference>
<feature type="transmembrane region" description="Helical" evidence="6">
    <location>
        <begin position="912"/>
        <end position="930"/>
    </location>
</feature>
<dbReference type="GO" id="GO:0015297">
    <property type="term" value="F:antiporter activity"/>
    <property type="evidence" value="ECO:0007669"/>
    <property type="project" value="InterPro"/>
</dbReference>
<feature type="transmembrane region" description="Helical" evidence="6">
    <location>
        <begin position="1136"/>
        <end position="1159"/>
    </location>
</feature>
<dbReference type="AlphaFoldDB" id="A0A0E0MPL6"/>
<feature type="transmembrane region" description="Helical" evidence="6">
    <location>
        <begin position="1165"/>
        <end position="1187"/>
    </location>
</feature>
<dbReference type="CDD" id="cd13132">
    <property type="entry name" value="MATE_eukaryotic"/>
    <property type="match status" value="1"/>
</dbReference>
<dbReference type="OMA" id="MEALINC"/>
<feature type="repeat" description="PPR" evidence="5">
    <location>
        <begin position="439"/>
        <end position="473"/>
    </location>
</feature>
<name>A0A0E0MPL6_ORYPU</name>
<dbReference type="eggNOG" id="KOG1347">
    <property type="taxonomic scope" value="Eukaryota"/>
</dbReference>
<feature type="repeat" description="PPR" evidence="5">
    <location>
        <begin position="193"/>
        <end position="227"/>
    </location>
</feature>
<protein>
    <recommendedName>
        <fullName evidence="6">Protein DETOXIFICATION</fullName>
    </recommendedName>
    <alternativeName>
        <fullName evidence="6">Multidrug and toxic compound extrusion protein</fullName>
    </alternativeName>
</protein>
<dbReference type="Pfam" id="PF01554">
    <property type="entry name" value="MatE"/>
    <property type="match status" value="2"/>
</dbReference>
<dbReference type="InterPro" id="IPR002885">
    <property type="entry name" value="PPR_rpt"/>
</dbReference>
<proteinExistence type="inferred from homology"/>
<evidence type="ECO:0000256" key="2">
    <source>
        <dbReference type="ARBA" id="ARBA00010199"/>
    </source>
</evidence>
<comment type="similarity">
    <text evidence="1">Belongs to the PPR family. P subfamily.</text>
</comment>
<feature type="transmembrane region" description="Helical" evidence="6">
    <location>
        <begin position="1092"/>
        <end position="1115"/>
    </location>
</feature>
<keyword evidence="6" id="KW-0472">Membrane</keyword>
<comment type="similarity">
    <text evidence="2 6">Belongs to the multi antimicrobial extrusion (MATE) (TC 2.A.66.1) family.</text>
</comment>
<dbReference type="PANTHER" id="PTHR46128">
    <property type="entry name" value="MITOCHONDRIAL GROUP I INTRON SPLICING FACTOR CCM1"/>
    <property type="match status" value="1"/>
</dbReference>
<evidence type="ECO:0000256" key="4">
    <source>
        <dbReference type="ARBA" id="ARBA00022946"/>
    </source>
</evidence>
<dbReference type="Pfam" id="PF12854">
    <property type="entry name" value="PPR_1"/>
    <property type="match status" value="3"/>
</dbReference>
<dbReference type="GO" id="GO:0042910">
    <property type="term" value="F:xenobiotic transmembrane transporter activity"/>
    <property type="evidence" value="ECO:0007669"/>
    <property type="project" value="InterPro"/>
</dbReference>
<dbReference type="HOGENOM" id="CLU_264476_0_0_1"/>
<feature type="repeat" description="PPR" evidence="5">
    <location>
        <begin position="228"/>
        <end position="262"/>
    </location>
</feature>
<evidence type="ECO:0000313" key="8">
    <source>
        <dbReference type="Proteomes" id="UP000026962"/>
    </source>
</evidence>
<dbReference type="NCBIfam" id="TIGR00756">
    <property type="entry name" value="PPR"/>
    <property type="match status" value="13"/>
</dbReference>
<feature type="repeat" description="PPR" evidence="5">
    <location>
        <begin position="579"/>
        <end position="609"/>
    </location>
</feature>
<dbReference type="PROSITE" id="PS51375">
    <property type="entry name" value="PPR"/>
    <property type="match status" value="13"/>
</dbReference>
<feature type="repeat" description="PPR" evidence="5">
    <location>
        <begin position="474"/>
        <end position="508"/>
    </location>
</feature>
<dbReference type="PANTHER" id="PTHR46128:SF175">
    <property type="entry name" value="PENTACOTRIPEPTIDE-REPEAT REGION OF PRORP DOMAIN-CONTAINING PROTEIN"/>
    <property type="match status" value="1"/>
</dbReference>
<keyword evidence="3" id="KW-0677">Repeat</keyword>
<feature type="transmembrane region" description="Helical" evidence="6">
    <location>
        <begin position="874"/>
        <end position="892"/>
    </location>
</feature>